<feature type="domain" description="TniQ" evidence="1">
    <location>
        <begin position="5"/>
        <end position="162"/>
    </location>
</feature>
<feature type="domain" description="Transposon Tn7 transposition protein TnsD C-terminal" evidence="2">
    <location>
        <begin position="209"/>
        <end position="563"/>
    </location>
</feature>
<evidence type="ECO:0000313" key="4">
    <source>
        <dbReference type="Proteomes" id="UP001290455"/>
    </source>
</evidence>
<dbReference type="EMBL" id="JAXOFX010000021">
    <property type="protein sequence ID" value="MDZ5474186.1"/>
    <property type="molecule type" value="Genomic_DNA"/>
</dbReference>
<keyword evidence="4" id="KW-1185">Reference proteome</keyword>
<evidence type="ECO:0000259" key="1">
    <source>
        <dbReference type="Pfam" id="PF06527"/>
    </source>
</evidence>
<dbReference type="RefSeq" id="WP_322448480.1">
    <property type="nucleotide sequence ID" value="NZ_JAXOFX010000021.1"/>
</dbReference>
<accession>A0ABU5J432</accession>
<dbReference type="Pfam" id="PF06527">
    <property type="entry name" value="TniQ"/>
    <property type="match status" value="1"/>
</dbReference>
<evidence type="ECO:0000259" key="2">
    <source>
        <dbReference type="Pfam" id="PF15978"/>
    </source>
</evidence>
<dbReference type="InterPro" id="IPR009492">
    <property type="entry name" value="TniQ"/>
</dbReference>
<protein>
    <submittedName>
        <fullName evidence="3">TnsD family transposase</fullName>
    </submittedName>
</protein>
<evidence type="ECO:0000313" key="3">
    <source>
        <dbReference type="EMBL" id="MDZ5474186.1"/>
    </source>
</evidence>
<dbReference type="Pfam" id="PF15978">
    <property type="entry name" value="TnsD"/>
    <property type="match status" value="1"/>
</dbReference>
<dbReference type="Proteomes" id="UP001290455">
    <property type="component" value="Unassembled WGS sequence"/>
</dbReference>
<comment type="caution">
    <text evidence="3">The sequence shown here is derived from an EMBL/GenBank/DDBJ whole genome shotgun (WGS) entry which is preliminary data.</text>
</comment>
<gene>
    <name evidence="3" type="ORF">SM124_21050</name>
</gene>
<proteinExistence type="predicted"/>
<dbReference type="InterPro" id="IPR032750">
    <property type="entry name" value="TnsD_C"/>
</dbReference>
<reference evidence="3 4" key="1">
    <citation type="submission" date="2023-11" db="EMBL/GenBank/DDBJ databases">
        <title>Bacillus jintuensis, isolated from a mudflat on the Beibu Gulf coast.</title>
        <authorList>
            <person name="Li M."/>
        </authorList>
    </citation>
    <scope>NUCLEOTIDE SEQUENCE [LARGE SCALE GENOMIC DNA]</scope>
    <source>
        <strain evidence="3 4">31A1R</strain>
    </source>
</reference>
<organism evidence="3 4">
    <name type="scientific">Robertmurraya mangrovi</name>
    <dbReference type="NCBI Taxonomy" id="3098077"/>
    <lineage>
        <taxon>Bacteria</taxon>
        <taxon>Bacillati</taxon>
        <taxon>Bacillota</taxon>
        <taxon>Bacilli</taxon>
        <taxon>Bacillales</taxon>
        <taxon>Bacillaceae</taxon>
        <taxon>Robertmurraya</taxon>
    </lineage>
</organism>
<name>A0ABU5J432_9BACI</name>
<sequence>MLSNFPTPYPDELLYSVFARYYIQSGNSSYKTALKELYGYEKIYIAPDFPSNLSCIFKRLENFGTVNHEDIIREHTPFLYFTSFLHKRIKKTIYEGLFIPAPKMNGIHYSSGQVPSTVKESKYFKFCTECLKEDILQYGETYWRMSFQLPSVLFCPQHQRSLYYSSVIFRQKKLILVPATELNCFIDESTQCVDGSLSINEEELFITIARESIKLSKTNFDIDFEKLRKLYKRMLRAKGFITSSQRVRQSRLRQNFIDFFGARVLNLLQSYPSDKEHCWLKVITRKKISILHPIRHLLMMHYLGISVDSLNFGAESHPFEYAPYPCLNIAAKHYKQRVITDIDIKRCTETGNPIGVFRCSCGFIYTRLGPDNDEGSMYLYRSVKEYGEEWINKVIEYVDVSKHSFRATAKLLNVDTNTVIKNYKLEKGLLTTKEKDNSHNDKNTQSYRNSWLELIKDNPEAISKELRKLNSALYMKLYRNDKDWLARNSPKLKIQKTEKIIYRVDWKTRDEQILLKIKNYLLIERKYKLKTNRRSKKSVGLGIGCLSLIEKHLNKMPLTKLFLQSIVEEKWEHRENLKLR</sequence>